<keyword evidence="2" id="KW-1185">Reference proteome</keyword>
<dbReference type="PANTHER" id="PTHR33284">
    <property type="entry name" value="RIBOSOMAL PROTEIN L25/GLN-TRNA SYNTHETASE, ANTI-CODON-BINDING DOMAIN-CONTAINING PROTEIN"/>
    <property type="match status" value="1"/>
</dbReference>
<organism evidence="1">
    <name type="scientific">Salvia splendens</name>
    <name type="common">Scarlet sage</name>
    <dbReference type="NCBI Taxonomy" id="180675"/>
    <lineage>
        <taxon>Eukaryota</taxon>
        <taxon>Viridiplantae</taxon>
        <taxon>Streptophyta</taxon>
        <taxon>Embryophyta</taxon>
        <taxon>Tracheophyta</taxon>
        <taxon>Spermatophyta</taxon>
        <taxon>Magnoliopsida</taxon>
        <taxon>eudicotyledons</taxon>
        <taxon>Gunneridae</taxon>
        <taxon>Pentapetalae</taxon>
        <taxon>asterids</taxon>
        <taxon>lamiids</taxon>
        <taxon>Lamiales</taxon>
        <taxon>Lamiaceae</taxon>
        <taxon>Nepetoideae</taxon>
        <taxon>Mentheae</taxon>
        <taxon>Salviinae</taxon>
        <taxon>Salvia</taxon>
        <taxon>Salvia subgen. Calosphace</taxon>
        <taxon>core Calosphace</taxon>
    </lineage>
</organism>
<reference evidence="1" key="1">
    <citation type="submission" date="2018-01" db="EMBL/GenBank/DDBJ databases">
        <authorList>
            <person name="Mao J.F."/>
        </authorList>
    </citation>
    <scope>NUCLEOTIDE SEQUENCE</scope>
    <source>
        <strain evidence="1">Huo1</strain>
        <tissue evidence="1">Leaf</tissue>
    </source>
</reference>
<evidence type="ECO:0000313" key="2">
    <source>
        <dbReference type="Proteomes" id="UP000298416"/>
    </source>
</evidence>
<protein>
    <submittedName>
        <fullName evidence="1">Uncharacterized protein</fullName>
    </submittedName>
</protein>
<sequence length="247" mass="27593">MGMRPQRRQRGRDGAIADGARVAELCRRSLRAERQLGIQDAAPIGLRLRFCSRTVRSSALNCFCVSSSSAERRRNPPSRRFSTAALLQNIDAPPIFTYLEGFPRPDPKYDETIHATPPERASPPRRGRPAAFRASYSTRRMASTAATNASFQLFDLEVRPEFGSSEVVEKVRVLPRKIHLHPSTDVVLNATFIRASSRSSLNIIKRTVKFLCPADIIPPFIDVDLSELDVGRRTLLVTLTFILLSSC</sequence>
<dbReference type="InterPro" id="IPR020930">
    <property type="entry name" value="Ribosomal_uL5_bac-type"/>
</dbReference>
<dbReference type="GO" id="GO:0006412">
    <property type="term" value="P:translation"/>
    <property type="evidence" value="ECO:0007669"/>
    <property type="project" value="InterPro"/>
</dbReference>
<evidence type="ECO:0000313" key="1">
    <source>
        <dbReference type="EMBL" id="KAG6389253.1"/>
    </source>
</evidence>
<dbReference type="EMBL" id="PNBA02000020">
    <property type="protein sequence ID" value="KAG6389253.1"/>
    <property type="molecule type" value="Genomic_DNA"/>
</dbReference>
<dbReference type="InterPro" id="IPR011035">
    <property type="entry name" value="Ribosomal_bL25/Gln-tRNA_synth"/>
</dbReference>
<comment type="caution">
    <text evidence="1">The sequence shown here is derived from an EMBL/GenBank/DDBJ whole genome shotgun (WGS) entry which is preliminary data.</text>
</comment>
<dbReference type="GO" id="GO:0008097">
    <property type="term" value="F:5S rRNA binding"/>
    <property type="evidence" value="ECO:0007669"/>
    <property type="project" value="TreeGrafter"/>
</dbReference>
<gene>
    <name evidence="1" type="ORF">SASPL_150718</name>
</gene>
<dbReference type="GO" id="GO:0022625">
    <property type="term" value="C:cytosolic large ribosomal subunit"/>
    <property type="evidence" value="ECO:0007669"/>
    <property type="project" value="TreeGrafter"/>
</dbReference>
<dbReference type="SUPFAM" id="SSF50715">
    <property type="entry name" value="Ribosomal protein L25-like"/>
    <property type="match status" value="1"/>
</dbReference>
<name>A0A8X8W790_SALSN</name>
<dbReference type="AlphaFoldDB" id="A0A8X8W790"/>
<proteinExistence type="predicted"/>
<reference evidence="1" key="2">
    <citation type="submission" date="2020-08" db="EMBL/GenBank/DDBJ databases">
        <title>Plant Genome Project.</title>
        <authorList>
            <person name="Zhang R.-G."/>
        </authorList>
    </citation>
    <scope>NUCLEOTIDE SEQUENCE</scope>
    <source>
        <strain evidence="1">Huo1</strain>
        <tissue evidence="1">Leaf</tissue>
    </source>
</reference>
<accession>A0A8X8W790</accession>
<dbReference type="GO" id="GO:0003735">
    <property type="term" value="F:structural constituent of ribosome"/>
    <property type="evidence" value="ECO:0007669"/>
    <property type="project" value="InterPro"/>
</dbReference>
<dbReference type="PANTHER" id="PTHR33284:SF1">
    <property type="entry name" value="RIBOSOMAL PROTEIN L25_GLN-TRNA SYNTHETASE, ANTI-CODON-BINDING DOMAIN-CONTAINING PROTEIN"/>
    <property type="match status" value="1"/>
</dbReference>
<dbReference type="Proteomes" id="UP000298416">
    <property type="component" value="Unassembled WGS sequence"/>
</dbReference>